<evidence type="ECO:0000313" key="2">
    <source>
        <dbReference type="EMBL" id="KAE8393167.1"/>
    </source>
</evidence>
<dbReference type="InterPro" id="IPR022085">
    <property type="entry name" value="OpdG"/>
</dbReference>
<dbReference type="Proteomes" id="UP000326877">
    <property type="component" value="Unassembled WGS sequence"/>
</dbReference>
<dbReference type="AlphaFoldDB" id="A0A5N7CH09"/>
<name>A0A5N7CH09_PETAA</name>
<dbReference type="Pfam" id="PF12311">
    <property type="entry name" value="DUF3632"/>
    <property type="match status" value="1"/>
</dbReference>
<gene>
    <name evidence="2" type="ORF">BDV23DRAFT_149667</name>
</gene>
<dbReference type="PANTHER" id="PTHR38797">
    <property type="entry name" value="NUCLEAR PORE COMPLEX PROTEIN NUP85-RELATED"/>
    <property type="match status" value="1"/>
</dbReference>
<reference evidence="2" key="1">
    <citation type="submission" date="2019-04" db="EMBL/GenBank/DDBJ databases">
        <title>Friends and foes A comparative genomics studyof 23 Aspergillus species from section Flavi.</title>
        <authorList>
            <consortium name="DOE Joint Genome Institute"/>
            <person name="Kjaerbolling I."/>
            <person name="Vesth T."/>
            <person name="Frisvad J.C."/>
            <person name="Nybo J.L."/>
            <person name="Theobald S."/>
            <person name="Kildgaard S."/>
            <person name="Isbrandt T."/>
            <person name="Kuo A."/>
            <person name="Sato A."/>
            <person name="Lyhne E.K."/>
            <person name="Kogle M.E."/>
            <person name="Wiebenga A."/>
            <person name="Kun R.S."/>
            <person name="Lubbers R.J."/>
            <person name="Makela M.R."/>
            <person name="Barry K."/>
            <person name="Chovatia M."/>
            <person name="Clum A."/>
            <person name="Daum C."/>
            <person name="Haridas S."/>
            <person name="He G."/>
            <person name="LaButti K."/>
            <person name="Lipzen A."/>
            <person name="Mondo S."/>
            <person name="Riley R."/>
            <person name="Salamov A."/>
            <person name="Simmons B.A."/>
            <person name="Magnuson J.K."/>
            <person name="Henrissat B."/>
            <person name="Mortensen U.H."/>
            <person name="Larsen T.O."/>
            <person name="Devries R.P."/>
            <person name="Grigoriev I.V."/>
            <person name="Machida M."/>
            <person name="Baker S.E."/>
            <person name="Andersen M.R."/>
        </authorList>
    </citation>
    <scope>NUCLEOTIDE SEQUENCE [LARGE SCALE GENOMIC DNA]</scope>
    <source>
        <strain evidence="2">IBT 14317</strain>
    </source>
</reference>
<evidence type="ECO:0000256" key="1">
    <source>
        <dbReference type="SAM" id="MobiDB-lite"/>
    </source>
</evidence>
<dbReference type="InterPro" id="IPR053204">
    <property type="entry name" value="Oxopyrrolidines_Biosynth-assoc"/>
</dbReference>
<proteinExistence type="predicted"/>
<dbReference type="OrthoDB" id="5403091at2759"/>
<feature type="compositionally biased region" description="Polar residues" evidence="1">
    <location>
        <begin position="1"/>
        <end position="10"/>
    </location>
</feature>
<feature type="region of interest" description="Disordered" evidence="1">
    <location>
        <begin position="1"/>
        <end position="37"/>
    </location>
</feature>
<dbReference type="EMBL" id="ML735231">
    <property type="protein sequence ID" value="KAE8393167.1"/>
    <property type="molecule type" value="Genomic_DNA"/>
</dbReference>
<protein>
    <submittedName>
        <fullName evidence="2">Uncharacterized protein</fullName>
    </submittedName>
</protein>
<organism evidence="2">
    <name type="scientific">Petromyces alliaceus</name>
    <name type="common">Aspergillus alliaceus</name>
    <dbReference type="NCBI Taxonomy" id="209559"/>
    <lineage>
        <taxon>Eukaryota</taxon>
        <taxon>Fungi</taxon>
        <taxon>Dikarya</taxon>
        <taxon>Ascomycota</taxon>
        <taxon>Pezizomycotina</taxon>
        <taxon>Eurotiomycetes</taxon>
        <taxon>Eurotiomycetidae</taxon>
        <taxon>Eurotiales</taxon>
        <taxon>Aspergillaceae</taxon>
        <taxon>Aspergillus</taxon>
        <taxon>Aspergillus subgen. Circumdati</taxon>
    </lineage>
</organism>
<dbReference type="PANTHER" id="PTHR38797:SF7">
    <property type="entry name" value="TRANSCRIPTION FACTOR DOMAIN-CONTAINING PROTEIN"/>
    <property type="match status" value="1"/>
</dbReference>
<sequence>MEDLLTSSPPKGNPSPYNVDLSPGHRASERDAANQGQFDDLRSAANNKVWMISERYCQIGDGVDSFEPTLHDLWYGYSLSGRYLHHESAEHDRLVLDVLRIRGRGPLARPVRGLYGIDIARTPVGAIWNDLPYFVDDMTEHWVNECASLDASQRLNFASFLAKLASTRIDKDRLCQIALILFRETFETIRPLGSLNKPGGPYQTILEVSIADLLPAACAWIREAGYNIILLSDVSWHSCSNTIGRHGESFIESKLAQRATVGFSPWRWMYWLKRLHEIRREAEELGEKQVVELASDAIEHMVKNVEERNPGILRAYEAAGDDLHQDEDLSGLMKVIKGEVDFPEELDELEELEGPKPE</sequence>
<accession>A0A5N7CH09</accession>